<dbReference type="Proteomes" id="UP000680020">
    <property type="component" value="Unassembled WGS sequence"/>
</dbReference>
<evidence type="ECO:0000256" key="1">
    <source>
        <dbReference type="ARBA" id="ARBA00010574"/>
    </source>
</evidence>
<dbReference type="GO" id="GO:0043023">
    <property type="term" value="F:ribosomal large subunit binding"/>
    <property type="evidence" value="ECO:0007669"/>
    <property type="project" value="TreeGrafter"/>
</dbReference>
<comment type="similarity">
    <text evidence="1 2">Belongs to the Iojap/RsfS family.</text>
</comment>
<keyword evidence="2" id="KW-0810">Translation regulation</keyword>
<comment type="function">
    <text evidence="2">Functions as a ribosomal silencing factor. Interacts with ribosomal protein uL14 (rplN), blocking formation of intersubunit bridge B8. Prevents association of the 30S and 50S ribosomal subunits and the formation of functional ribosomes, thus repressing translation.</text>
</comment>
<dbReference type="HAMAP" id="MF_01477">
    <property type="entry name" value="Iojap_RsfS"/>
    <property type="match status" value="1"/>
</dbReference>
<keyword evidence="2" id="KW-0678">Repressor</keyword>
<dbReference type="GeneID" id="58264072"/>
<dbReference type="EMBL" id="JAGIBU010000003">
    <property type="protein sequence ID" value="MBS7824625.1"/>
    <property type="molecule type" value="Genomic_DNA"/>
</dbReference>
<dbReference type="RefSeq" id="WP_008315709.1">
    <property type="nucleotide sequence ID" value="NZ_CP115969.1"/>
</dbReference>
<dbReference type="GO" id="GO:0042256">
    <property type="term" value="P:cytosolic ribosome assembly"/>
    <property type="evidence" value="ECO:0007669"/>
    <property type="project" value="UniProtKB-UniRule"/>
</dbReference>
<dbReference type="NCBIfam" id="TIGR00090">
    <property type="entry name" value="rsfS_iojap_ybeB"/>
    <property type="match status" value="1"/>
</dbReference>
<dbReference type="GO" id="GO:0005737">
    <property type="term" value="C:cytoplasm"/>
    <property type="evidence" value="ECO:0007669"/>
    <property type="project" value="UniProtKB-SubCell"/>
</dbReference>
<sequence length="104" mass="11753">MSEAMKNIVETTLDDMKGVDIKVFDVSEIVKYTDWAVIVTGTSSTHLKAMANKLEINMKEQGHTVIGIEGVESGNWVLQDYGDIVVHIMTKDAREFYQLEKLFI</sequence>
<dbReference type="InterPro" id="IPR043519">
    <property type="entry name" value="NT_sf"/>
</dbReference>
<dbReference type="Pfam" id="PF02410">
    <property type="entry name" value="RsfS"/>
    <property type="match status" value="1"/>
</dbReference>
<gene>
    <name evidence="2 3" type="primary">rsfS</name>
    <name evidence="3" type="ORF">J7561_05330</name>
</gene>
<keyword evidence="2" id="KW-0963">Cytoplasm</keyword>
<dbReference type="GO" id="GO:0090071">
    <property type="term" value="P:negative regulation of ribosome biogenesis"/>
    <property type="evidence" value="ECO:0007669"/>
    <property type="project" value="UniProtKB-UniRule"/>
</dbReference>
<protein>
    <recommendedName>
        <fullName evidence="2">Ribosomal silencing factor RsfS</fullName>
    </recommendedName>
</protein>
<evidence type="ECO:0000313" key="3">
    <source>
        <dbReference type="EMBL" id="MBS7824625.1"/>
    </source>
</evidence>
<dbReference type="PANTHER" id="PTHR21043">
    <property type="entry name" value="IOJAP SUPERFAMILY ORTHOLOG"/>
    <property type="match status" value="1"/>
</dbReference>
<dbReference type="SUPFAM" id="SSF81301">
    <property type="entry name" value="Nucleotidyltransferase"/>
    <property type="match status" value="1"/>
</dbReference>
<dbReference type="GO" id="GO:0017148">
    <property type="term" value="P:negative regulation of translation"/>
    <property type="evidence" value="ECO:0007669"/>
    <property type="project" value="UniProtKB-UniRule"/>
</dbReference>
<comment type="subunit">
    <text evidence="2">Interacts with ribosomal protein uL14 (rplN).</text>
</comment>
<comment type="subcellular location">
    <subcellularLocation>
        <location evidence="2">Cytoplasm</location>
    </subcellularLocation>
</comment>
<name>A0A162VW00_9GAMM</name>
<reference evidence="3" key="1">
    <citation type="submission" date="2021-03" db="EMBL/GenBank/DDBJ databases">
        <title>Identification and antibiotic profiling of Wohlfahrtiimonas chitiniclastica, an underestimated human pathogen.</title>
        <authorList>
            <person name="Kopf A."/>
            <person name="Bunk B."/>
            <person name="Coldewey S."/>
            <person name="Gunzer F."/>
            <person name="Riedel T."/>
            <person name="Schroettner P."/>
        </authorList>
    </citation>
    <scope>NUCLEOTIDE SEQUENCE</scope>
    <source>
        <strain evidence="3">DSM 100917</strain>
    </source>
</reference>
<organism evidence="3 4">
    <name type="scientific">Wohlfahrtiimonas chitiniclastica</name>
    <dbReference type="NCBI Taxonomy" id="400946"/>
    <lineage>
        <taxon>Bacteria</taxon>
        <taxon>Pseudomonadati</taxon>
        <taxon>Pseudomonadota</taxon>
        <taxon>Gammaproteobacteria</taxon>
        <taxon>Cardiobacteriales</taxon>
        <taxon>Ignatzschineriaceae</taxon>
        <taxon>Wohlfahrtiimonas</taxon>
    </lineage>
</organism>
<dbReference type="Gene3D" id="3.30.460.10">
    <property type="entry name" value="Beta Polymerase, domain 2"/>
    <property type="match status" value="1"/>
</dbReference>
<proteinExistence type="inferred from homology"/>
<comment type="caution">
    <text evidence="3">The sequence shown here is derived from an EMBL/GenBank/DDBJ whole genome shotgun (WGS) entry which is preliminary data.</text>
</comment>
<evidence type="ECO:0000256" key="2">
    <source>
        <dbReference type="HAMAP-Rule" id="MF_01477"/>
    </source>
</evidence>
<evidence type="ECO:0000313" key="4">
    <source>
        <dbReference type="Proteomes" id="UP000680020"/>
    </source>
</evidence>
<accession>A0A162VW00</accession>
<dbReference type="InterPro" id="IPR004394">
    <property type="entry name" value="Iojap/RsfS/C7orf30"/>
</dbReference>
<dbReference type="PANTHER" id="PTHR21043:SF0">
    <property type="entry name" value="MITOCHONDRIAL ASSEMBLY OF RIBOSOMAL LARGE SUBUNIT PROTEIN 1"/>
    <property type="match status" value="1"/>
</dbReference>
<dbReference type="AlphaFoldDB" id="A0A162VW00"/>